<sequence length="235" mass="26076">MSLPDDQGAQWTEERHSPLSSLHDWVYLAREFDYAYRRGSAGGSGKVRSHMKQVRDRLAKILAGKTSVRFPEPAAKPVTAHLGRALDNGLDGSMRSMVRAIGNVQSQLAWEYGYERMPRYLMERYAYADIMGPKGPIISPTLTLGLVLFAPRTTYPAHSHYGITESYLSLSGHWSENDNGVYAPGSIVLNLPQHMHAITTADREPVLLAYAWCGDADTLAAPGMRFSRKPKTPQA</sequence>
<protein>
    <submittedName>
        <fullName evidence="1">Dimethylsulfoniopropionate lyase DddL</fullName>
    </submittedName>
</protein>
<dbReference type="Proteomes" id="UP000198615">
    <property type="component" value="Unassembled WGS sequence"/>
</dbReference>
<keyword evidence="2" id="KW-1185">Reference proteome</keyword>
<gene>
    <name evidence="1" type="ORF">SAMN05660686_01199</name>
</gene>
<dbReference type="InterPro" id="IPR031723">
    <property type="entry name" value="DMSP_lyase"/>
</dbReference>
<name>A0A8G2F251_9PROT</name>
<dbReference type="InterPro" id="IPR014710">
    <property type="entry name" value="RmlC-like_jellyroll"/>
</dbReference>
<proteinExistence type="predicted"/>
<evidence type="ECO:0000313" key="1">
    <source>
        <dbReference type="EMBL" id="SDF40619.1"/>
    </source>
</evidence>
<dbReference type="InterPro" id="IPR011051">
    <property type="entry name" value="RmlC_Cupin_sf"/>
</dbReference>
<reference evidence="1 2" key="1">
    <citation type="submission" date="2016-10" db="EMBL/GenBank/DDBJ databases">
        <authorList>
            <person name="Varghese N."/>
            <person name="Submissions S."/>
        </authorList>
    </citation>
    <scope>NUCLEOTIDE SEQUENCE [LARGE SCALE GENOMIC DNA]</scope>
    <source>
        <strain evidence="1 2">DSM 18839</strain>
    </source>
</reference>
<keyword evidence="1" id="KW-0456">Lyase</keyword>
<dbReference type="Pfam" id="PF16867">
    <property type="entry name" value="DMSP_lyase"/>
    <property type="match status" value="1"/>
</dbReference>
<dbReference type="AlphaFoldDB" id="A0A8G2F251"/>
<comment type="caution">
    <text evidence="1">The sequence shown here is derived from an EMBL/GenBank/DDBJ whole genome shotgun (WGS) entry which is preliminary data.</text>
</comment>
<dbReference type="RefSeq" id="WP_093148906.1">
    <property type="nucleotide sequence ID" value="NZ_FNBW01000003.1"/>
</dbReference>
<dbReference type="Gene3D" id="2.60.120.10">
    <property type="entry name" value="Jelly Rolls"/>
    <property type="match status" value="1"/>
</dbReference>
<dbReference type="GO" id="GO:0047869">
    <property type="term" value="F:dimethylpropiothetin dethiomethylase activity"/>
    <property type="evidence" value="ECO:0007669"/>
    <property type="project" value="InterPro"/>
</dbReference>
<dbReference type="SUPFAM" id="SSF51182">
    <property type="entry name" value="RmlC-like cupins"/>
    <property type="match status" value="1"/>
</dbReference>
<organism evidence="1 2">
    <name type="scientific">Thalassobaculum litoreum DSM 18839</name>
    <dbReference type="NCBI Taxonomy" id="1123362"/>
    <lineage>
        <taxon>Bacteria</taxon>
        <taxon>Pseudomonadati</taxon>
        <taxon>Pseudomonadota</taxon>
        <taxon>Alphaproteobacteria</taxon>
        <taxon>Rhodospirillales</taxon>
        <taxon>Thalassobaculaceae</taxon>
        <taxon>Thalassobaculum</taxon>
    </lineage>
</organism>
<dbReference type="OrthoDB" id="9083851at2"/>
<dbReference type="EMBL" id="FNBW01000003">
    <property type="protein sequence ID" value="SDF40619.1"/>
    <property type="molecule type" value="Genomic_DNA"/>
</dbReference>
<accession>A0A8G2F251</accession>
<evidence type="ECO:0000313" key="2">
    <source>
        <dbReference type="Proteomes" id="UP000198615"/>
    </source>
</evidence>